<dbReference type="InterPro" id="IPR046826">
    <property type="entry name" value="PDH_N"/>
</dbReference>
<dbReference type="PANTHER" id="PTHR43207:SF3">
    <property type="entry name" value="AROGENATE DEHYDROGENASE 1, CHLOROPLASTIC-LIKE"/>
    <property type="match status" value="1"/>
</dbReference>
<dbReference type="GO" id="GO:0008977">
    <property type="term" value="F:prephenate dehydrogenase (NAD+) activity"/>
    <property type="evidence" value="ECO:0007669"/>
    <property type="project" value="InterPro"/>
</dbReference>
<dbReference type="InterPro" id="IPR003099">
    <property type="entry name" value="Prephen_DH"/>
</dbReference>
<dbReference type="PANTHER" id="PTHR43207">
    <property type="entry name" value="AROGENATE DEHYDROGENASE-RELATED"/>
    <property type="match status" value="1"/>
</dbReference>
<dbReference type="Gene3D" id="3.40.50.720">
    <property type="entry name" value="NAD(P)-binding Rossmann-like Domain"/>
    <property type="match status" value="1"/>
</dbReference>
<gene>
    <name evidence="4" type="primary">TYRAAT1_2</name>
    <name evidence="4" type="ORF">CK203_070879</name>
</gene>
<feature type="domain" description="Prephenate/arogenate dehydrogenase" evidence="3">
    <location>
        <begin position="13"/>
        <end position="278"/>
    </location>
</feature>
<proteinExistence type="predicted"/>
<dbReference type="GO" id="GO:0070403">
    <property type="term" value="F:NAD+ binding"/>
    <property type="evidence" value="ECO:0007669"/>
    <property type="project" value="InterPro"/>
</dbReference>
<organism evidence="4 5">
    <name type="scientific">Vitis vinifera</name>
    <name type="common">Grape</name>
    <dbReference type="NCBI Taxonomy" id="29760"/>
    <lineage>
        <taxon>Eukaryota</taxon>
        <taxon>Viridiplantae</taxon>
        <taxon>Streptophyta</taxon>
        <taxon>Embryophyta</taxon>
        <taxon>Tracheophyta</taxon>
        <taxon>Spermatophyta</taxon>
        <taxon>Magnoliopsida</taxon>
        <taxon>eudicotyledons</taxon>
        <taxon>Gunneridae</taxon>
        <taxon>Pentapetalae</taxon>
        <taxon>rosids</taxon>
        <taxon>Vitales</taxon>
        <taxon>Vitaceae</taxon>
        <taxon>Viteae</taxon>
        <taxon>Vitis</taxon>
    </lineage>
</organism>
<sequence length="278" mass="31353">MAVSSSSPLSRTLRIGIVGFGPFGQFLATTMMKQGHTLTATSRSDHSQLCARLGISFFRCGWIDRGMTEFIEAENDVIMLCTSILSLTEVLKSLPLHCLKRPTLFADVLSVKEGPREVLLQVLPEESDVLCTHPMFGPESGRDGWNGLAFMYERVRIRDEATCSSFLHIFESEGCRMLEMSCEEHDKLAARSQFLTHTIGRILSEMEIESTPIDTKGFQTLIQLKDSTIRDSFDLYSGLFVHNKFAKQELNNLVLAFEKVKQKLEEMNEKSDLSMQPL</sequence>
<dbReference type="EMBL" id="QGNW01001405">
    <property type="protein sequence ID" value="RVW42327.1"/>
    <property type="molecule type" value="Genomic_DNA"/>
</dbReference>
<evidence type="ECO:0000256" key="2">
    <source>
        <dbReference type="SAM" id="Coils"/>
    </source>
</evidence>
<dbReference type="Pfam" id="PF26213">
    <property type="entry name" value="TYRAAT1_C"/>
    <property type="match status" value="1"/>
</dbReference>
<dbReference type="PROSITE" id="PS51176">
    <property type="entry name" value="PDH_ADH"/>
    <property type="match status" value="1"/>
</dbReference>
<comment type="caution">
    <text evidence="4">The sequence shown here is derived from an EMBL/GenBank/DDBJ whole genome shotgun (WGS) entry which is preliminary data.</text>
</comment>
<name>A0A438E3L0_VITVI</name>
<keyword evidence="2" id="KW-0175">Coiled coil</keyword>
<dbReference type="InterPro" id="IPR036291">
    <property type="entry name" value="NAD(P)-bd_dom_sf"/>
</dbReference>
<dbReference type="InterPro" id="IPR059064">
    <property type="entry name" value="TYRAAT2_C"/>
</dbReference>
<dbReference type="SUPFAM" id="SSF51735">
    <property type="entry name" value="NAD(P)-binding Rossmann-fold domains"/>
    <property type="match status" value="1"/>
</dbReference>
<evidence type="ECO:0000256" key="1">
    <source>
        <dbReference type="ARBA" id="ARBA00023002"/>
    </source>
</evidence>
<keyword evidence="1" id="KW-0560">Oxidoreductase</keyword>
<evidence type="ECO:0000313" key="4">
    <source>
        <dbReference type="EMBL" id="RVW42327.1"/>
    </source>
</evidence>
<evidence type="ECO:0000259" key="3">
    <source>
        <dbReference type="PROSITE" id="PS51176"/>
    </source>
</evidence>
<dbReference type="InterPro" id="IPR045011">
    <property type="entry name" value="TYRAAT1/2"/>
</dbReference>
<protein>
    <submittedName>
        <fullName evidence="4">Arogenate dehydrogenase 1, chloroplastic</fullName>
    </submittedName>
</protein>
<dbReference type="GO" id="GO:0033730">
    <property type="term" value="F:arogenate dehydrogenase (NADP+) activity"/>
    <property type="evidence" value="ECO:0007669"/>
    <property type="project" value="InterPro"/>
</dbReference>
<reference evidence="4 5" key="1">
    <citation type="journal article" date="2018" name="PLoS Genet.">
        <title>Population sequencing reveals clonal diversity and ancestral inbreeding in the grapevine cultivar Chardonnay.</title>
        <authorList>
            <person name="Roach M.J."/>
            <person name="Johnson D.L."/>
            <person name="Bohlmann J."/>
            <person name="van Vuuren H.J."/>
            <person name="Jones S.J."/>
            <person name="Pretorius I.S."/>
            <person name="Schmidt S.A."/>
            <person name="Borneman A.R."/>
        </authorList>
    </citation>
    <scope>NUCLEOTIDE SEQUENCE [LARGE SCALE GENOMIC DNA]</scope>
    <source>
        <strain evidence="5">cv. Chardonnay</strain>
        <tissue evidence="4">Leaf</tissue>
    </source>
</reference>
<dbReference type="GO" id="GO:0006571">
    <property type="term" value="P:tyrosine biosynthetic process"/>
    <property type="evidence" value="ECO:0007669"/>
    <property type="project" value="InterPro"/>
</dbReference>
<dbReference type="Proteomes" id="UP000288805">
    <property type="component" value="Unassembled WGS sequence"/>
</dbReference>
<accession>A0A438E3L0</accession>
<feature type="coiled-coil region" evidence="2">
    <location>
        <begin position="243"/>
        <end position="270"/>
    </location>
</feature>
<dbReference type="AlphaFoldDB" id="A0A438E3L0"/>
<dbReference type="GO" id="GO:0004665">
    <property type="term" value="F:prephenate dehydrogenase (NADP+) activity"/>
    <property type="evidence" value="ECO:0007669"/>
    <property type="project" value="InterPro"/>
</dbReference>
<dbReference type="Pfam" id="PF02153">
    <property type="entry name" value="PDH_N"/>
    <property type="match status" value="1"/>
</dbReference>
<evidence type="ECO:0000313" key="5">
    <source>
        <dbReference type="Proteomes" id="UP000288805"/>
    </source>
</evidence>